<dbReference type="InterPro" id="IPR000717">
    <property type="entry name" value="PCI_dom"/>
</dbReference>
<dbReference type="AlphaFoldDB" id="A0A5K1VRB1"/>
<comment type="caution">
    <text evidence="2">The sequence shown here is derived from an EMBL/GenBank/DDBJ whole genome shotgun (WGS) entry which is preliminary data.</text>
</comment>
<dbReference type="GO" id="GO:0000973">
    <property type="term" value="P:post-transcriptional tethering of RNA polymerase II gene DNA at nuclear periphery"/>
    <property type="evidence" value="ECO:0007669"/>
    <property type="project" value="TreeGrafter"/>
</dbReference>
<dbReference type="VEuPathDB" id="AmoebaDB:EHI8A_179020"/>
<name>A0A5K1VRB1_ENTHI</name>
<dbReference type="GO" id="GO:0003690">
    <property type="term" value="F:double-stranded DNA binding"/>
    <property type="evidence" value="ECO:0007669"/>
    <property type="project" value="InterPro"/>
</dbReference>
<dbReference type="VEuPathDB" id="AmoebaDB:EHI_078210"/>
<proteinExistence type="predicted"/>
<sequence>MSVVERERWSLEVDKAVDLVKANSHEGIVPSQYSKKLNDSVLQLVLSTIELVKVLGKDGSEDIITKTLDTFRSLLSVVNLNANNSTYSVIASAFHLFNYLHIFSQMDDFLSSAQHLIKEDTTRSMYCMYHYYAGMTMLIKNKPSDALIHLTEAINYIPADSPNYRKTLIPLIVLHLRKGEYPPQQLLSTHHLEEEFTNLILSVERGDVVLYENEIRKHEAFFIHHGLFLLVESLKLIVYRNLFDLVQKSLNTNKILYSAFQNALSVFGKTCSETELEFIVANMVYKGLMKCQIYHQFKAFVLPPSNAFSYFEDK</sequence>
<evidence type="ECO:0000259" key="1">
    <source>
        <dbReference type="Pfam" id="PF01399"/>
    </source>
</evidence>
<dbReference type="GO" id="GO:0016973">
    <property type="term" value="P:poly(A)+ mRNA export from nucleus"/>
    <property type="evidence" value="ECO:0007669"/>
    <property type="project" value="TreeGrafter"/>
</dbReference>
<organism evidence="2 3">
    <name type="scientific">Entamoeba histolytica</name>
    <dbReference type="NCBI Taxonomy" id="5759"/>
    <lineage>
        <taxon>Eukaryota</taxon>
        <taxon>Amoebozoa</taxon>
        <taxon>Evosea</taxon>
        <taxon>Archamoebae</taxon>
        <taxon>Mastigamoebida</taxon>
        <taxon>Entamoebidae</taxon>
        <taxon>Entamoeba</taxon>
    </lineage>
</organism>
<dbReference type="SMART" id="SM00753">
    <property type="entry name" value="PAM"/>
    <property type="match status" value="1"/>
</dbReference>
<dbReference type="Pfam" id="PF01399">
    <property type="entry name" value="PCI"/>
    <property type="match status" value="1"/>
</dbReference>
<dbReference type="Proteomes" id="UP000078387">
    <property type="component" value="Unassembled WGS sequence"/>
</dbReference>
<dbReference type="VEuPathDB" id="AmoebaDB:EHI5A_063930"/>
<feature type="domain" description="PCI" evidence="1">
    <location>
        <begin position="216"/>
        <end position="300"/>
    </location>
</feature>
<protein>
    <submittedName>
        <fullName evidence="2">Pci domain containing protein</fullName>
    </submittedName>
</protein>
<gene>
    <name evidence="2" type="ORF">CL6EHI_078210</name>
</gene>
<dbReference type="EMBL" id="BDEQ01000001">
    <property type="protein sequence ID" value="GAT96519.1"/>
    <property type="molecule type" value="Genomic_DNA"/>
</dbReference>
<dbReference type="InterPro" id="IPR036388">
    <property type="entry name" value="WH-like_DNA-bd_sf"/>
</dbReference>
<dbReference type="InterPro" id="IPR045114">
    <property type="entry name" value="Csn12-like"/>
</dbReference>
<dbReference type="GO" id="GO:0003723">
    <property type="term" value="F:RNA binding"/>
    <property type="evidence" value="ECO:0007669"/>
    <property type="project" value="InterPro"/>
</dbReference>
<reference evidence="2 3" key="1">
    <citation type="submission" date="2016-05" db="EMBL/GenBank/DDBJ databases">
        <title>First whole genome sequencing of Entamoeba histolytica HM1:IMSS-clone-6.</title>
        <authorList>
            <person name="Mukherjee Avik.K."/>
            <person name="Izumyama S."/>
            <person name="Nakada-Tsukui K."/>
            <person name="Nozaki T."/>
        </authorList>
    </citation>
    <scope>NUCLEOTIDE SEQUENCE [LARGE SCALE GENOMIC DNA]</scope>
    <source>
        <strain evidence="2 3">HM1:IMSS clone 6</strain>
    </source>
</reference>
<dbReference type="GO" id="GO:0006368">
    <property type="term" value="P:transcription elongation by RNA polymerase II"/>
    <property type="evidence" value="ECO:0007669"/>
    <property type="project" value="TreeGrafter"/>
</dbReference>
<dbReference type="PANTHER" id="PTHR12732:SF0">
    <property type="entry name" value="PCI DOMAIN-CONTAINING PROTEIN 2"/>
    <property type="match status" value="1"/>
</dbReference>
<dbReference type="Gene3D" id="1.10.10.10">
    <property type="entry name" value="Winged helix-like DNA-binding domain superfamily/Winged helix DNA-binding domain"/>
    <property type="match status" value="1"/>
</dbReference>
<dbReference type="OMA" id="MELEFVM"/>
<evidence type="ECO:0000313" key="2">
    <source>
        <dbReference type="EMBL" id="GAT96519.1"/>
    </source>
</evidence>
<dbReference type="VEuPathDB" id="AmoebaDB:EHI7A_036280"/>
<evidence type="ECO:0000313" key="3">
    <source>
        <dbReference type="Proteomes" id="UP000078387"/>
    </source>
</evidence>
<dbReference type="GO" id="GO:0070390">
    <property type="term" value="C:transcription export complex 2"/>
    <property type="evidence" value="ECO:0007669"/>
    <property type="project" value="TreeGrafter"/>
</dbReference>
<dbReference type="PANTHER" id="PTHR12732">
    <property type="entry name" value="UNCHARACTERIZED PROTEASOME COMPONENT REGION PCI-CONTAINING"/>
    <property type="match status" value="1"/>
</dbReference>
<accession>A0A5K1VRB1</accession>
<dbReference type="VEuPathDB" id="AmoebaDB:KM1_074760"/>